<name>A0A9J5ZK39_SOLCO</name>
<keyword evidence="2" id="KW-1185">Reference proteome</keyword>
<protein>
    <submittedName>
        <fullName evidence="1">Uncharacterized protein</fullName>
    </submittedName>
</protein>
<organism evidence="1 2">
    <name type="scientific">Solanum commersonii</name>
    <name type="common">Commerson's wild potato</name>
    <name type="synonym">Commerson's nightshade</name>
    <dbReference type="NCBI Taxonomy" id="4109"/>
    <lineage>
        <taxon>Eukaryota</taxon>
        <taxon>Viridiplantae</taxon>
        <taxon>Streptophyta</taxon>
        <taxon>Embryophyta</taxon>
        <taxon>Tracheophyta</taxon>
        <taxon>Spermatophyta</taxon>
        <taxon>Magnoliopsida</taxon>
        <taxon>eudicotyledons</taxon>
        <taxon>Gunneridae</taxon>
        <taxon>Pentapetalae</taxon>
        <taxon>asterids</taxon>
        <taxon>lamiids</taxon>
        <taxon>Solanales</taxon>
        <taxon>Solanaceae</taxon>
        <taxon>Solanoideae</taxon>
        <taxon>Solaneae</taxon>
        <taxon>Solanum</taxon>
    </lineage>
</organism>
<evidence type="ECO:0000313" key="1">
    <source>
        <dbReference type="EMBL" id="KAG5612294.1"/>
    </source>
</evidence>
<accession>A0A9J5ZK39</accession>
<comment type="caution">
    <text evidence="1">The sequence shown here is derived from an EMBL/GenBank/DDBJ whole genome shotgun (WGS) entry which is preliminary data.</text>
</comment>
<sequence>MNALLILQEAFKKINDVLCKDFTVATLVDFSDVDPVTRREFKISALNGSEYFTSLEMARKIKSQMTLKTAIAGGNIASKLFDELSHSDFNFGEYKYSTDSSISTKVNSLMVDATDMDEKFAMMEQTIEALKNVKLDYDSISEVIRPVASPKIEEDVIILQFGSFEPVDVDDFSNKKNDDTWILVARKRQKHQGTSKLRLSKVDTKSSTNQLQQCESIKSNTKSKYINASSQKLAHEFKCVTNEQRRRVKQDILADFKGAFDDVDLFEMYLISGNVGKHFVVASRSPGRTPLMTPSKSYVVDGVASSNCRMLVEEFS</sequence>
<reference evidence="1 2" key="1">
    <citation type="submission" date="2020-09" db="EMBL/GenBank/DDBJ databases">
        <title>De no assembly of potato wild relative species, Solanum commersonii.</title>
        <authorList>
            <person name="Cho K."/>
        </authorList>
    </citation>
    <scope>NUCLEOTIDE SEQUENCE [LARGE SCALE GENOMIC DNA]</scope>
    <source>
        <strain evidence="1">LZ3.2</strain>
        <tissue evidence="1">Leaf</tissue>
    </source>
</reference>
<proteinExistence type="predicted"/>
<dbReference type="Proteomes" id="UP000824120">
    <property type="component" value="Chromosome 4"/>
</dbReference>
<dbReference type="AlphaFoldDB" id="A0A9J5ZK39"/>
<gene>
    <name evidence="1" type="ORF">H5410_023575</name>
</gene>
<dbReference type="EMBL" id="JACXVP010000004">
    <property type="protein sequence ID" value="KAG5612294.1"/>
    <property type="molecule type" value="Genomic_DNA"/>
</dbReference>
<evidence type="ECO:0000313" key="2">
    <source>
        <dbReference type="Proteomes" id="UP000824120"/>
    </source>
</evidence>